<proteinExistence type="predicted"/>
<dbReference type="Proteomes" id="UP001230649">
    <property type="component" value="Unassembled WGS sequence"/>
</dbReference>
<evidence type="ECO:0000313" key="1">
    <source>
        <dbReference type="EMBL" id="KAJ9116040.1"/>
    </source>
</evidence>
<sequence>MKLAVWARKRARAVCLRKEAPITPAAQSGDATVYQPMAVDSPEMQPEPLLAEPIAVDEREIVIPPPFQEQEAVVSQPALPLSSPPPMPPPSASLPPPPPSPPAPSNGVLPAPPSISPPPLPESSPVREVPPPHVSHTPPASEPDVMVIPRPEEPPKQALGKDFVPTPDDSLPVVPPVPAGGGRLEVEVVIDEADFANSTDGYFKRFCADIHPQDLHPNDTLAAYGFTKYFAEHLLNKRVVISSTIAATELGRLVRDSGATYVKYGSSNREFDVMLVSNDLYASVAEEQAEFEFTLGNRELWSFGPADDLDPPQWRLKRRIPKRSGLVSFCSSAIIKSPDQFLECVKKIDALPNWSAFLSAATIRALHHYIKHVNTPQSRRVKIYMTMNEATGHFQVRYPPTDDRILGEKQQQVIRKIARFNRWVDLQQEVMRDPELMKSGNLCAEICGAKGASSDRKYWERDAEILQELQEHQINLNEVYAVRRSIFAGFDHSTIRKALGEGAIAELGYPEVEGYRLEDLERELSRNIRFAGLLLPSERMPMGDGDE</sequence>
<accession>A0ACC2WY11</accession>
<comment type="caution">
    <text evidence="1">The sequence shown here is derived from an EMBL/GenBank/DDBJ whole genome shotgun (WGS) entry which is preliminary data.</text>
</comment>
<reference evidence="1" key="1">
    <citation type="submission" date="2023-04" db="EMBL/GenBank/DDBJ databases">
        <title>Draft Genome sequencing of Naganishia species isolated from polar environments using Oxford Nanopore Technology.</title>
        <authorList>
            <person name="Leo P."/>
            <person name="Venkateswaran K."/>
        </authorList>
    </citation>
    <scope>NUCLEOTIDE SEQUENCE</scope>
    <source>
        <strain evidence="1">MNA-CCFEE 5262</strain>
    </source>
</reference>
<organism evidence="1 2">
    <name type="scientific">Naganishia adeliensis</name>
    <dbReference type="NCBI Taxonomy" id="92952"/>
    <lineage>
        <taxon>Eukaryota</taxon>
        <taxon>Fungi</taxon>
        <taxon>Dikarya</taxon>
        <taxon>Basidiomycota</taxon>
        <taxon>Agaricomycotina</taxon>
        <taxon>Tremellomycetes</taxon>
        <taxon>Filobasidiales</taxon>
        <taxon>Filobasidiaceae</taxon>
        <taxon>Naganishia</taxon>
    </lineage>
</organism>
<name>A0ACC2WY11_9TREE</name>
<keyword evidence="2" id="KW-1185">Reference proteome</keyword>
<evidence type="ECO:0000313" key="2">
    <source>
        <dbReference type="Proteomes" id="UP001230649"/>
    </source>
</evidence>
<protein>
    <submittedName>
        <fullName evidence="1">Uncharacterized protein</fullName>
    </submittedName>
</protein>
<gene>
    <name evidence="1" type="ORF">QFC20_000710</name>
</gene>
<dbReference type="EMBL" id="JASBWS010000004">
    <property type="protein sequence ID" value="KAJ9116040.1"/>
    <property type="molecule type" value="Genomic_DNA"/>
</dbReference>